<dbReference type="AlphaFoldDB" id="A0A0C9XJH5"/>
<evidence type="ECO:0000313" key="3">
    <source>
        <dbReference type="Proteomes" id="UP000054477"/>
    </source>
</evidence>
<reference evidence="3" key="2">
    <citation type="submission" date="2015-01" db="EMBL/GenBank/DDBJ databases">
        <title>Evolutionary Origins and Diversification of the Mycorrhizal Mutualists.</title>
        <authorList>
            <consortium name="DOE Joint Genome Institute"/>
            <consortium name="Mycorrhizal Genomics Consortium"/>
            <person name="Kohler A."/>
            <person name="Kuo A."/>
            <person name="Nagy L.G."/>
            <person name="Floudas D."/>
            <person name="Copeland A."/>
            <person name="Barry K.W."/>
            <person name="Cichocki N."/>
            <person name="Veneault-Fourrey C."/>
            <person name="LaButti K."/>
            <person name="Lindquist E.A."/>
            <person name="Lipzen A."/>
            <person name="Lundell T."/>
            <person name="Morin E."/>
            <person name="Murat C."/>
            <person name="Riley R."/>
            <person name="Ohm R."/>
            <person name="Sun H."/>
            <person name="Tunlid A."/>
            <person name="Henrissat B."/>
            <person name="Grigoriev I.V."/>
            <person name="Hibbett D.S."/>
            <person name="Martin F."/>
        </authorList>
    </citation>
    <scope>NUCLEOTIDE SEQUENCE [LARGE SCALE GENOMIC DNA]</scope>
    <source>
        <strain evidence="3">LaAM-08-1</strain>
    </source>
</reference>
<dbReference type="HOGENOM" id="CLU_2146254_0_0_1"/>
<feature type="compositionally biased region" description="Basic and acidic residues" evidence="1">
    <location>
        <begin position="37"/>
        <end position="49"/>
    </location>
</feature>
<name>A0A0C9XJH5_9AGAR</name>
<sequence length="112" mass="12816">MSHLSPSSVSGPLPALYRKTFRRATNSVRTATQTRRSAREPTDEVPKESKVGPIPFAILFPVLINPYNYRRFMYPYTPICQRLQRVLAHFHNLYIFGPVGVIRVQIAETVDV</sequence>
<feature type="compositionally biased region" description="Polar residues" evidence="1">
    <location>
        <begin position="26"/>
        <end position="35"/>
    </location>
</feature>
<keyword evidence="3" id="KW-1185">Reference proteome</keyword>
<reference evidence="2 3" key="1">
    <citation type="submission" date="2014-04" db="EMBL/GenBank/DDBJ databases">
        <authorList>
            <consortium name="DOE Joint Genome Institute"/>
            <person name="Kuo A."/>
            <person name="Kohler A."/>
            <person name="Nagy L.G."/>
            <person name="Floudas D."/>
            <person name="Copeland A."/>
            <person name="Barry K.W."/>
            <person name="Cichocki N."/>
            <person name="Veneault-Fourrey C."/>
            <person name="LaButti K."/>
            <person name="Lindquist E.A."/>
            <person name="Lipzen A."/>
            <person name="Lundell T."/>
            <person name="Morin E."/>
            <person name="Murat C."/>
            <person name="Sun H."/>
            <person name="Tunlid A."/>
            <person name="Henrissat B."/>
            <person name="Grigoriev I.V."/>
            <person name="Hibbett D.S."/>
            <person name="Martin F."/>
            <person name="Nordberg H.P."/>
            <person name="Cantor M.N."/>
            <person name="Hua S.X."/>
        </authorList>
    </citation>
    <scope>NUCLEOTIDE SEQUENCE [LARGE SCALE GENOMIC DNA]</scope>
    <source>
        <strain evidence="2 3">LaAM-08-1</strain>
    </source>
</reference>
<dbReference type="Proteomes" id="UP000054477">
    <property type="component" value="Unassembled WGS sequence"/>
</dbReference>
<dbReference type="EMBL" id="KN838685">
    <property type="protein sequence ID" value="KIJ97756.1"/>
    <property type="molecule type" value="Genomic_DNA"/>
</dbReference>
<evidence type="ECO:0000313" key="2">
    <source>
        <dbReference type="EMBL" id="KIJ97756.1"/>
    </source>
</evidence>
<accession>A0A0C9XJH5</accession>
<organism evidence="2 3">
    <name type="scientific">Laccaria amethystina LaAM-08-1</name>
    <dbReference type="NCBI Taxonomy" id="1095629"/>
    <lineage>
        <taxon>Eukaryota</taxon>
        <taxon>Fungi</taxon>
        <taxon>Dikarya</taxon>
        <taxon>Basidiomycota</taxon>
        <taxon>Agaricomycotina</taxon>
        <taxon>Agaricomycetes</taxon>
        <taxon>Agaricomycetidae</taxon>
        <taxon>Agaricales</taxon>
        <taxon>Agaricineae</taxon>
        <taxon>Hydnangiaceae</taxon>
        <taxon>Laccaria</taxon>
    </lineage>
</organism>
<evidence type="ECO:0000256" key="1">
    <source>
        <dbReference type="SAM" id="MobiDB-lite"/>
    </source>
</evidence>
<proteinExistence type="predicted"/>
<feature type="region of interest" description="Disordered" evidence="1">
    <location>
        <begin position="26"/>
        <end position="49"/>
    </location>
</feature>
<protein>
    <submittedName>
        <fullName evidence="2">Uncharacterized protein</fullName>
    </submittedName>
</protein>
<gene>
    <name evidence="2" type="ORF">K443DRAFT_9692</name>
</gene>